<evidence type="ECO:0000256" key="4">
    <source>
        <dbReference type="ARBA" id="ARBA00004659"/>
    </source>
</evidence>
<dbReference type="GO" id="GO:0006166">
    <property type="term" value="P:purine ribonucleoside salvage"/>
    <property type="evidence" value="ECO:0007669"/>
    <property type="project" value="UniProtKB-UniRule"/>
</dbReference>
<evidence type="ECO:0000256" key="3">
    <source>
        <dbReference type="ARBA" id="ARBA00004496"/>
    </source>
</evidence>
<dbReference type="GO" id="GO:0005737">
    <property type="term" value="C:cytoplasm"/>
    <property type="evidence" value="ECO:0007669"/>
    <property type="project" value="UniProtKB-SubCell"/>
</dbReference>
<evidence type="ECO:0000313" key="15">
    <source>
        <dbReference type="Proteomes" id="UP000247612"/>
    </source>
</evidence>
<dbReference type="HAMAP" id="MF_00004">
    <property type="entry name" value="Aden_phosphoribosyltr"/>
    <property type="match status" value="1"/>
</dbReference>
<dbReference type="PANTHER" id="PTHR32315">
    <property type="entry name" value="ADENINE PHOSPHORIBOSYLTRANSFERASE"/>
    <property type="match status" value="1"/>
</dbReference>
<comment type="function">
    <text evidence="2 12">Catalyzes a salvage reaction resulting in the formation of AMP, that is energically less costly than de novo synthesis.</text>
</comment>
<evidence type="ECO:0000256" key="12">
    <source>
        <dbReference type="HAMAP-Rule" id="MF_00004"/>
    </source>
</evidence>
<keyword evidence="10 12" id="KW-0808">Transferase</keyword>
<dbReference type="InterPro" id="IPR050054">
    <property type="entry name" value="UPRTase/APRTase"/>
</dbReference>
<dbReference type="PANTHER" id="PTHR32315:SF3">
    <property type="entry name" value="ADENINE PHOSPHORIBOSYLTRANSFERASE"/>
    <property type="match status" value="1"/>
</dbReference>
<keyword evidence="11 12" id="KW-0660">Purine salvage</keyword>
<dbReference type="EMBL" id="QJKH01000021">
    <property type="protein sequence ID" value="PXX75047.1"/>
    <property type="molecule type" value="Genomic_DNA"/>
</dbReference>
<protein>
    <recommendedName>
        <fullName evidence="7 12">Adenine phosphoribosyltransferase</fullName>
        <shortName evidence="12">APRT</shortName>
        <ecNumber evidence="7 12">2.4.2.7</ecNumber>
    </recommendedName>
</protein>
<evidence type="ECO:0000256" key="5">
    <source>
        <dbReference type="ARBA" id="ARBA00008391"/>
    </source>
</evidence>
<accession>A0A318KHS7</accession>
<keyword evidence="8 12" id="KW-0963">Cytoplasm</keyword>
<evidence type="ECO:0000256" key="9">
    <source>
        <dbReference type="ARBA" id="ARBA00022676"/>
    </source>
</evidence>
<dbReference type="STRING" id="1034346.GCA_000313565_01467"/>
<dbReference type="CDD" id="cd06223">
    <property type="entry name" value="PRTases_typeI"/>
    <property type="match status" value="1"/>
</dbReference>
<dbReference type="InterPro" id="IPR029057">
    <property type="entry name" value="PRTase-like"/>
</dbReference>
<evidence type="ECO:0000256" key="2">
    <source>
        <dbReference type="ARBA" id="ARBA00003968"/>
    </source>
</evidence>
<dbReference type="InterPro" id="IPR005764">
    <property type="entry name" value="Ade_phspho_trans"/>
</dbReference>
<evidence type="ECO:0000256" key="11">
    <source>
        <dbReference type="ARBA" id="ARBA00022726"/>
    </source>
</evidence>
<gene>
    <name evidence="12" type="primary">apt</name>
    <name evidence="14" type="ORF">DES51_12130</name>
</gene>
<evidence type="ECO:0000256" key="1">
    <source>
        <dbReference type="ARBA" id="ARBA00000868"/>
    </source>
</evidence>
<comment type="similarity">
    <text evidence="5 12">Belongs to the purine/pyrimidine phosphoribosyltransferase family.</text>
</comment>
<comment type="catalytic activity">
    <reaction evidence="1 12">
        <text>AMP + diphosphate = 5-phospho-alpha-D-ribose 1-diphosphate + adenine</text>
        <dbReference type="Rhea" id="RHEA:16609"/>
        <dbReference type="ChEBI" id="CHEBI:16708"/>
        <dbReference type="ChEBI" id="CHEBI:33019"/>
        <dbReference type="ChEBI" id="CHEBI:58017"/>
        <dbReference type="ChEBI" id="CHEBI:456215"/>
        <dbReference type="EC" id="2.4.2.7"/>
    </reaction>
</comment>
<reference evidence="14 15" key="1">
    <citation type="submission" date="2018-05" db="EMBL/GenBank/DDBJ databases">
        <title>Genomic Encyclopedia of Type Strains, Phase IV (KMG-IV): sequencing the most valuable type-strain genomes for metagenomic binning, comparative biology and taxonomic classification.</title>
        <authorList>
            <person name="Goeker M."/>
        </authorList>
    </citation>
    <scope>NUCLEOTIDE SEQUENCE [LARGE SCALE GENOMIC DNA]</scope>
    <source>
        <strain evidence="14 15">JC118</strain>
    </source>
</reference>
<evidence type="ECO:0000256" key="10">
    <source>
        <dbReference type="ARBA" id="ARBA00022679"/>
    </source>
</evidence>
<dbReference type="Proteomes" id="UP000247612">
    <property type="component" value="Unassembled WGS sequence"/>
</dbReference>
<dbReference type="Gene3D" id="3.40.50.2020">
    <property type="match status" value="1"/>
</dbReference>
<evidence type="ECO:0000313" key="14">
    <source>
        <dbReference type="EMBL" id="PXX75047.1"/>
    </source>
</evidence>
<feature type="domain" description="Phosphoribosyltransferase" evidence="13">
    <location>
        <begin position="32"/>
        <end position="151"/>
    </location>
</feature>
<comment type="pathway">
    <text evidence="4 12">Purine metabolism; AMP biosynthesis via salvage pathway; AMP from adenine: step 1/1.</text>
</comment>
<evidence type="ECO:0000259" key="13">
    <source>
        <dbReference type="Pfam" id="PF00156"/>
    </source>
</evidence>
<organism evidence="14 15">
    <name type="scientific">Dielma fastidiosa</name>
    <dbReference type="NCBI Taxonomy" id="1034346"/>
    <lineage>
        <taxon>Bacteria</taxon>
        <taxon>Bacillati</taxon>
        <taxon>Bacillota</taxon>
        <taxon>Erysipelotrichia</taxon>
        <taxon>Erysipelotrichales</taxon>
        <taxon>Erysipelotrichaceae</taxon>
        <taxon>Dielma</taxon>
    </lineage>
</organism>
<evidence type="ECO:0000256" key="6">
    <source>
        <dbReference type="ARBA" id="ARBA00011738"/>
    </source>
</evidence>
<dbReference type="AlphaFoldDB" id="A0A318KHS7"/>
<evidence type="ECO:0000256" key="8">
    <source>
        <dbReference type="ARBA" id="ARBA00022490"/>
    </source>
</evidence>
<dbReference type="RefSeq" id="WP_022937770.1">
    <property type="nucleotide sequence ID" value="NZ_CABKRQ010000003.1"/>
</dbReference>
<sequence>MDLKNYIATIPDFPQAGILFRDITPLMADGEAFAYACNELIDFARQVGAEVVVGPESRGFIFGCPVSSELKIGFVPVRKPGKLPRETVSLKYDLEYGSNELHMHADSIKKGQKVLIIDDLLATGGTVDATIKLVEAMGGEVVGCAFLIELTGLKGREALKGYNVKSLMSYE</sequence>
<comment type="subunit">
    <text evidence="6 12">Homodimer.</text>
</comment>
<dbReference type="OrthoDB" id="9803963at2"/>
<dbReference type="GO" id="GO:0002055">
    <property type="term" value="F:adenine binding"/>
    <property type="evidence" value="ECO:0007669"/>
    <property type="project" value="TreeGrafter"/>
</dbReference>
<name>A0A318KHS7_9FIRM</name>
<dbReference type="NCBIfam" id="NF002634">
    <property type="entry name" value="PRK02304.1-3"/>
    <property type="match status" value="1"/>
</dbReference>
<dbReference type="GO" id="GO:0016208">
    <property type="term" value="F:AMP binding"/>
    <property type="evidence" value="ECO:0007669"/>
    <property type="project" value="TreeGrafter"/>
</dbReference>
<dbReference type="GO" id="GO:0003999">
    <property type="term" value="F:adenine phosphoribosyltransferase activity"/>
    <property type="evidence" value="ECO:0007669"/>
    <property type="project" value="UniProtKB-UniRule"/>
</dbReference>
<keyword evidence="15" id="KW-1185">Reference proteome</keyword>
<comment type="caution">
    <text evidence="14">The sequence shown here is derived from an EMBL/GenBank/DDBJ whole genome shotgun (WGS) entry which is preliminary data.</text>
</comment>
<dbReference type="NCBIfam" id="NF002633">
    <property type="entry name" value="PRK02304.1-2"/>
    <property type="match status" value="1"/>
</dbReference>
<comment type="subcellular location">
    <subcellularLocation>
        <location evidence="3 12">Cytoplasm</location>
    </subcellularLocation>
</comment>
<dbReference type="SUPFAM" id="SSF53271">
    <property type="entry name" value="PRTase-like"/>
    <property type="match status" value="1"/>
</dbReference>
<keyword evidence="9 12" id="KW-0328">Glycosyltransferase</keyword>
<dbReference type="NCBIfam" id="NF002636">
    <property type="entry name" value="PRK02304.1-5"/>
    <property type="match status" value="1"/>
</dbReference>
<dbReference type="FunFam" id="3.40.50.2020:FF:000004">
    <property type="entry name" value="Adenine phosphoribosyltransferase"/>
    <property type="match status" value="1"/>
</dbReference>
<dbReference type="EC" id="2.4.2.7" evidence="7 12"/>
<proteinExistence type="inferred from homology"/>
<dbReference type="NCBIfam" id="TIGR01090">
    <property type="entry name" value="apt"/>
    <property type="match status" value="1"/>
</dbReference>
<evidence type="ECO:0000256" key="7">
    <source>
        <dbReference type="ARBA" id="ARBA00011893"/>
    </source>
</evidence>
<dbReference type="GO" id="GO:0006168">
    <property type="term" value="P:adenine salvage"/>
    <property type="evidence" value="ECO:0007669"/>
    <property type="project" value="InterPro"/>
</dbReference>
<dbReference type="UniPathway" id="UPA00588">
    <property type="reaction ID" value="UER00646"/>
</dbReference>
<dbReference type="GO" id="GO:0044209">
    <property type="term" value="P:AMP salvage"/>
    <property type="evidence" value="ECO:0007669"/>
    <property type="project" value="UniProtKB-UniRule"/>
</dbReference>
<dbReference type="InterPro" id="IPR000836">
    <property type="entry name" value="PRTase_dom"/>
</dbReference>
<dbReference type="Pfam" id="PF00156">
    <property type="entry name" value="Pribosyltran"/>
    <property type="match status" value="1"/>
</dbReference>